<gene>
    <name evidence="1" type="ORF">ALC53_09507</name>
</gene>
<dbReference type="AlphaFoldDB" id="A0A195B647"/>
<reference evidence="1 2" key="1">
    <citation type="submission" date="2015-09" db="EMBL/GenBank/DDBJ databases">
        <title>Atta colombica WGS genome.</title>
        <authorList>
            <person name="Nygaard S."/>
            <person name="Hu H."/>
            <person name="Boomsma J."/>
            <person name="Zhang G."/>
        </authorList>
    </citation>
    <scope>NUCLEOTIDE SEQUENCE [LARGE SCALE GENOMIC DNA]</scope>
    <source>
        <strain evidence="1">Treedump-2</strain>
        <tissue evidence="1">Whole body</tissue>
    </source>
</reference>
<sequence>MATRRPLKNSRRLIPDNCYHGHGLCGARLQITATSCLHPYTTIAALLYVRYFLKGFPRAVRTHGDASLSVFKISIVYINFSEFVSRYWLTKKKDKRFAMSSENGTESDRVYRRFAPARTPIAGETLKGTRGIRLAAYVLGGKQVETGAPVDGGNKCNQLIRGRRQDQKWYFYLPPETILDANLVVKERKGESDDVKRRYFDKGQTTVAGRSVLRIPTRRETAGKNVKDNGMCRVAHA</sequence>
<evidence type="ECO:0000313" key="2">
    <source>
        <dbReference type="Proteomes" id="UP000078540"/>
    </source>
</evidence>
<protein>
    <submittedName>
        <fullName evidence="1">Uncharacterized protein</fullName>
    </submittedName>
</protein>
<keyword evidence="2" id="KW-1185">Reference proteome</keyword>
<evidence type="ECO:0000313" key="1">
    <source>
        <dbReference type="EMBL" id="KYM79981.1"/>
    </source>
</evidence>
<organism evidence="1 2">
    <name type="scientific">Atta colombica</name>
    <dbReference type="NCBI Taxonomy" id="520822"/>
    <lineage>
        <taxon>Eukaryota</taxon>
        <taxon>Metazoa</taxon>
        <taxon>Ecdysozoa</taxon>
        <taxon>Arthropoda</taxon>
        <taxon>Hexapoda</taxon>
        <taxon>Insecta</taxon>
        <taxon>Pterygota</taxon>
        <taxon>Neoptera</taxon>
        <taxon>Endopterygota</taxon>
        <taxon>Hymenoptera</taxon>
        <taxon>Apocrita</taxon>
        <taxon>Aculeata</taxon>
        <taxon>Formicoidea</taxon>
        <taxon>Formicidae</taxon>
        <taxon>Myrmicinae</taxon>
        <taxon>Atta</taxon>
    </lineage>
</organism>
<name>A0A195B647_9HYME</name>
<proteinExistence type="predicted"/>
<dbReference type="EMBL" id="KQ976579">
    <property type="protein sequence ID" value="KYM79981.1"/>
    <property type="molecule type" value="Genomic_DNA"/>
</dbReference>
<dbReference type="Proteomes" id="UP000078540">
    <property type="component" value="Unassembled WGS sequence"/>
</dbReference>
<accession>A0A195B647</accession>